<dbReference type="SUPFAM" id="SSF55681">
    <property type="entry name" value="Class II aaRS and biotin synthetases"/>
    <property type="match status" value="1"/>
</dbReference>
<dbReference type="NCBIfam" id="TIGR00121">
    <property type="entry name" value="birA_ligase"/>
    <property type="match status" value="1"/>
</dbReference>
<dbReference type="Proteomes" id="UP000708298">
    <property type="component" value="Unassembled WGS sequence"/>
</dbReference>
<evidence type="ECO:0000313" key="6">
    <source>
        <dbReference type="EMBL" id="MCB8875824.1"/>
    </source>
</evidence>
<dbReference type="CDD" id="cd16442">
    <property type="entry name" value="BPL"/>
    <property type="match status" value="1"/>
</dbReference>
<keyword evidence="2" id="KW-0092">Biotin</keyword>
<evidence type="ECO:0000259" key="5">
    <source>
        <dbReference type="PROSITE" id="PS51733"/>
    </source>
</evidence>
<keyword evidence="7" id="KW-1185">Reference proteome</keyword>
<dbReference type="RefSeq" id="WP_227321471.1">
    <property type="nucleotide sequence ID" value="NZ_JAESVB010000004.1"/>
</dbReference>
<evidence type="ECO:0000313" key="7">
    <source>
        <dbReference type="Proteomes" id="UP000708298"/>
    </source>
</evidence>
<dbReference type="EMBL" id="JAESVB010000004">
    <property type="protein sequence ID" value="MCB8875824.1"/>
    <property type="molecule type" value="Genomic_DNA"/>
</dbReference>
<protein>
    <recommendedName>
        <fullName evidence="3">biotin--[biotin carboxyl-carrier protein] ligase</fullName>
        <ecNumber evidence="3">6.3.4.15</ecNumber>
    </recommendedName>
</protein>
<gene>
    <name evidence="6" type="ORF">ASILVAE211_11580</name>
</gene>
<dbReference type="PROSITE" id="PS51733">
    <property type="entry name" value="BPL_LPL_CATALYTIC"/>
    <property type="match status" value="1"/>
</dbReference>
<dbReference type="Gene3D" id="3.30.930.10">
    <property type="entry name" value="Bira Bifunctional Protein, Domain 2"/>
    <property type="match status" value="1"/>
</dbReference>
<keyword evidence="1 6" id="KW-0436">Ligase</keyword>
<reference evidence="6" key="1">
    <citation type="journal article" date="2021" name="Microorganisms">
        <title>Acidisoma silvae sp. nov. and Acidisomacellulosilytica sp. nov., Two Acidophilic Bacteria Isolated from Decaying Wood, Hydrolyzing Cellulose and Producing Poly-3-hydroxybutyrate.</title>
        <authorList>
            <person name="Mieszkin S."/>
            <person name="Pouder E."/>
            <person name="Uroz S."/>
            <person name="Simon-Colin C."/>
            <person name="Alain K."/>
        </authorList>
    </citation>
    <scope>NUCLEOTIDE SEQUENCE</scope>
    <source>
        <strain evidence="6">HW T2.11</strain>
    </source>
</reference>
<reference evidence="6" key="2">
    <citation type="submission" date="2021-01" db="EMBL/GenBank/DDBJ databases">
        <authorList>
            <person name="Mieszkin S."/>
            <person name="Pouder E."/>
            <person name="Alain K."/>
        </authorList>
    </citation>
    <scope>NUCLEOTIDE SEQUENCE</scope>
    <source>
        <strain evidence="6">HW T2.11</strain>
    </source>
</reference>
<proteinExistence type="predicted"/>
<dbReference type="GO" id="GO:0005737">
    <property type="term" value="C:cytoplasm"/>
    <property type="evidence" value="ECO:0007669"/>
    <property type="project" value="TreeGrafter"/>
</dbReference>
<dbReference type="InterPro" id="IPR004143">
    <property type="entry name" value="BPL_LPL_catalytic"/>
</dbReference>
<comment type="catalytic activity">
    <reaction evidence="4">
        <text>biotin + L-lysyl-[protein] + ATP = N(6)-biotinyl-L-lysyl-[protein] + AMP + diphosphate + H(+)</text>
        <dbReference type="Rhea" id="RHEA:11756"/>
        <dbReference type="Rhea" id="RHEA-COMP:9752"/>
        <dbReference type="Rhea" id="RHEA-COMP:10505"/>
        <dbReference type="ChEBI" id="CHEBI:15378"/>
        <dbReference type="ChEBI" id="CHEBI:29969"/>
        <dbReference type="ChEBI" id="CHEBI:30616"/>
        <dbReference type="ChEBI" id="CHEBI:33019"/>
        <dbReference type="ChEBI" id="CHEBI:57586"/>
        <dbReference type="ChEBI" id="CHEBI:83144"/>
        <dbReference type="ChEBI" id="CHEBI:456215"/>
        <dbReference type="EC" id="6.3.4.15"/>
    </reaction>
</comment>
<dbReference type="Pfam" id="PF02237">
    <property type="entry name" value="BPL_C"/>
    <property type="match status" value="1"/>
</dbReference>
<dbReference type="PANTHER" id="PTHR12835:SF5">
    <property type="entry name" value="BIOTIN--PROTEIN LIGASE"/>
    <property type="match status" value="1"/>
</dbReference>
<dbReference type="PANTHER" id="PTHR12835">
    <property type="entry name" value="BIOTIN PROTEIN LIGASE"/>
    <property type="match status" value="1"/>
</dbReference>
<sequence>MTASPSAVPLQLARGYRLEEVQLIPSTSDACVARAHAGAEDGLAILALAQSAARGSRGRSWSAPLGNLYLSVLLRPRNAAEAGGAGQWALLAGLAFVEALAAFDTEPDLLTVKWPNDVLRDGAKLGGVLVDAGMSPDGLDWLVIGVGGNLAVAPVVAGRRTAALRSRTDAPPTPRDVAAIFIARIDHWRGLLAQTGFGPIRAAWLERAHPIGTPITVRDARGDSMAEGLFAGLSETGELLLSMGATIRAISTGDVLLGQGG</sequence>
<evidence type="ECO:0000256" key="4">
    <source>
        <dbReference type="ARBA" id="ARBA00047846"/>
    </source>
</evidence>
<accession>A0A963YRS5</accession>
<evidence type="ECO:0000256" key="3">
    <source>
        <dbReference type="ARBA" id="ARBA00024227"/>
    </source>
</evidence>
<dbReference type="InterPro" id="IPR045864">
    <property type="entry name" value="aa-tRNA-synth_II/BPL/LPL"/>
</dbReference>
<evidence type="ECO:0000256" key="1">
    <source>
        <dbReference type="ARBA" id="ARBA00022598"/>
    </source>
</evidence>
<dbReference type="AlphaFoldDB" id="A0A963YRS5"/>
<evidence type="ECO:0000256" key="2">
    <source>
        <dbReference type="ARBA" id="ARBA00023267"/>
    </source>
</evidence>
<dbReference type="InterPro" id="IPR004408">
    <property type="entry name" value="Biotin_CoA_COase_ligase"/>
</dbReference>
<dbReference type="Pfam" id="PF03099">
    <property type="entry name" value="BPL_LplA_LipB"/>
    <property type="match status" value="1"/>
</dbReference>
<dbReference type="InterPro" id="IPR003142">
    <property type="entry name" value="BPL_C"/>
</dbReference>
<name>A0A963YRS5_9PROT</name>
<comment type="caution">
    <text evidence="6">The sequence shown here is derived from an EMBL/GenBank/DDBJ whole genome shotgun (WGS) entry which is preliminary data.</text>
</comment>
<dbReference type="GO" id="GO:0004077">
    <property type="term" value="F:biotin--[biotin carboxyl-carrier protein] ligase activity"/>
    <property type="evidence" value="ECO:0007669"/>
    <property type="project" value="UniProtKB-EC"/>
</dbReference>
<feature type="domain" description="BPL/LPL catalytic" evidence="5">
    <location>
        <begin position="17"/>
        <end position="193"/>
    </location>
</feature>
<organism evidence="6 7">
    <name type="scientific">Acidisoma silvae</name>
    <dbReference type="NCBI Taxonomy" id="2802396"/>
    <lineage>
        <taxon>Bacteria</taxon>
        <taxon>Pseudomonadati</taxon>
        <taxon>Pseudomonadota</taxon>
        <taxon>Alphaproteobacteria</taxon>
        <taxon>Acetobacterales</taxon>
        <taxon>Acidocellaceae</taxon>
        <taxon>Acidisoma</taxon>
    </lineage>
</organism>
<dbReference type="EC" id="6.3.4.15" evidence="3"/>